<dbReference type="Gene3D" id="2.40.50.100">
    <property type="match status" value="1"/>
</dbReference>
<protein>
    <recommendedName>
        <fullName evidence="5">HlyD family efflux transporter periplasmic adaptor subunit</fullName>
    </recommendedName>
</protein>
<sequence length="454" mass="49652">MQESGGAAVARLYELVRRARLAKNARELAFLLVNDTLQLLPYRQSVFWRADAGIDSLSGVLQPEANAPYAQWVTRLCRHVAAQPPADGRLASDDLPSDLAAGWAEWWPAHALVLPMGGSGETEQSLLVLLGERPWSDMDVALAREWTQAWWHAFAALRRPRGVGAVGGWFSRLGNATSEGAKRPVWWRRASVRWLAASLLVAACPVRLTVLAPGELVPAHPAVVRAPLDGVIAHFQVQPNDSVAKGQVLFGFDEMLIQGRLDVARKALATIETEYRQSSQQALGDARAKSQLVLLTGKIDEKRAEVEYLDGQLARARVLAPQGGTVLFDDPSEWIGKPVTVGERILRIAEPDDVEIEAWLPLADAIALQPGAQVKLYLNATPLEPITARVRYFAHDAVQRPEGGYAYRLRATLDGPTAHRVGLKGAAKLYAGWVPLSYWALRRPLATARATLGL</sequence>
<dbReference type="Gene3D" id="1.10.287.470">
    <property type="entry name" value="Helix hairpin bin"/>
    <property type="match status" value="1"/>
</dbReference>
<keyword evidence="4" id="KW-1185">Reference proteome</keyword>
<dbReference type="Proteomes" id="UP000626210">
    <property type="component" value="Unassembled WGS sequence"/>
</dbReference>
<evidence type="ECO:0000256" key="2">
    <source>
        <dbReference type="ARBA" id="ARBA00023054"/>
    </source>
</evidence>
<dbReference type="InterPro" id="IPR050465">
    <property type="entry name" value="UPF0194_transport"/>
</dbReference>
<dbReference type="PANTHER" id="PTHR32347">
    <property type="entry name" value="EFFLUX SYSTEM COMPONENT YKNX-RELATED"/>
    <property type="match status" value="1"/>
</dbReference>
<dbReference type="PANTHER" id="PTHR32347:SF23">
    <property type="entry name" value="BLL5650 PROTEIN"/>
    <property type="match status" value="1"/>
</dbReference>
<evidence type="ECO:0000256" key="1">
    <source>
        <dbReference type="ARBA" id="ARBA00004196"/>
    </source>
</evidence>
<proteinExistence type="predicted"/>
<organism evidence="3 4">
    <name type="scientific">Pseudorhodoferax aquiterrae</name>
    <dbReference type="NCBI Taxonomy" id="747304"/>
    <lineage>
        <taxon>Bacteria</taxon>
        <taxon>Pseudomonadati</taxon>
        <taxon>Pseudomonadota</taxon>
        <taxon>Betaproteobacteria</taxon>
        <taxon>Burkholderiales</taxon>
        <taxon>Comamonadaceae</taxon>
    </lineage>
</organism>
<evidence type="ECO:0000313" key="4">
    <source>
        <dbReference type="Proteomes" id="UP000626210"/>
    </source>
</evidence>
<comment type="subcellular location">
    <subcellularLocation>
        <location evidence="1">Cell envelope</location>
    </subcellularLocation>
</comment>
<dbReference type="EMBL" id="BMYK01000026">
    <property type="protein sequence ID" value="GHC98415.1"/>
    <property type="molecule type" value="Genomic_DNA"/>
</dbReference>
<reference evidence="4" key="1">
    <citation type="journal article" date="2019" name="Int. J. Syst. Evol. Microbiol.">
        <title>The Global Catalogue of Microorganisms (GCM) 10K type strain sequencing project: providing services to taxonomists for standard genome sequencing and annotation.</title>
        <authorList>
            <consortium name="The Broad Institute Genomics Platform"/>
            <consortium name="The Broad Institute Genome Sequencing Center for Infectious Disease"/>
            <person name="Wu L."/>
            <person name="Ma J."/>
        </authorList>
    </citation>
    <scope>NUCLEOTIDE SEQUENCE [LARGE SCALE GENOMIC DNA]</scope>
    <source>
        <strain evidence="4">KCTC 23314</strain>
    </source>
</reference>
<accession>A0ABQ3GAD2</accession>
<comment type="caution">
    <text evidence="3">The sequence shown here is derived from an EMBL/GenBank/DDBJ whole genome shotgun (WGS) entry which is preliminary data.</text>
</comment>
<dbReference type="SUPFAM" id="SSF111369">
    <property type="entry name" value="HlyD-like secretion proteins"/>
    <property type="match status" value="1"/>
</dbReference>
<gene>
    <name evidence="3" type="ORF">GCM10007320_54080</name>
</gene>
<evidence type="ECO:0000313" key="3">
    <source>
        <dbReference type="EMBL" id="GHC98415.1"/>
    </source>
</evidence>
<name>A0ABQ3GAD2_9BURK</name>
<evidence type="ECO:0008006" key="5">
    <source>
        <dbReference type="Google" id="ProtNLM"/>
    </source>
</evidence>
<keyword evidence="2" id="KW-0175">Coiled coil</keyword>
<dbReference type="RefSeq" id="WP_189689987.1">
    <property type="nucleotide sequence ID" value="NZ_BMYK01000026.1"/>
</dbReference>